<accession>A0A369W9T9</accession>
<dbReference type="InterPro" id="IPR016181">
    <property type="entry name" value="Acyl_CoA_acyltransferase"/>
</dbReference>
<dbReference type="Proteomes" id="UP000253759">
    <property type="component" value="Unassembled WGS sequence"/>
</dbReference>
<dbReference type="Gene3D" id="3.40.630.30">
    <property type="match status" value="1"/>
</dbReference>
<dbReference type="InterPro" id="IPR056935">
    <property type="entry name" value="Rv0428c-like_C"/>
</dbReference>
<keyword evidence="3" id="KW-1185">Reference proteome</keyword>
<gene>
    <name evidence="2" type="ORF">DVH29_09580</name>
</gene>
<evidence type="ECO:0000313" key="2">
    <source>
        <dbReference type="EMBL" id="RDE08841.1"/>
    </source>
</evidence>
<evidence type="ECO:0000259" key="1">
    <source>
        <dbReference type="PROSITE" id="PS51186"/>
    </source>
</evidence>
<dbReference type="EMBL" id="QQNH01000011">
    <property type="protein sequence ID" value="RDE08841.1"/>
    <property type="molecule type" value="Genomic_DNA"/>
</dbReference>
<dbReference type="InterPro" id="IPR000182">
    <property type="entry name" value="GNAT_dom"/>
</dbReference>
<dbReference type="PROSITE" id="PS51186">
    <property type="entry name" value="GNAT"/>
    <property type="match status" value="1"/>
</dbReference>
<dbReference type="GO" id="GO:0016747">
    <property type="term" value="F:acyltransferase activity, transferring groups other than amino-acyl groups"/>
    <property type="evidence" value="ECO:0007669"/>
    <property type="project" value="InterPro"/>
</dbReference>
<reference evidence="3" key="1">
    <citation type="submission" date="2018-07" db="EMBL/GenBank/DDBJ databases">
        <authorList>
            <person name="Liu B.-T."/>
            <person name="Du Z."/>
        </authorList>
    </citation>
    <scope>NUCLEOTIDE SEQUENCE [LARGE SCALE GENOMIC DNA]</scope>
    <source>
        <strain evidence="3">XYN52</strain>
    </source>
</reference>
<evidence type="ECO:0000313" key="3">
    <source>
        <dbReference type="Proteomes" id="UP000253759"/>
    </source>
</evidence>
<feature type="domain" description="N-acetyltransferase" evidence="1">
    <location>
        <begin position="118"/>
        <end position="251"/>
    </location>
</feature>
<sequence length="251" mass="26583">MLSVAEIEDAALISWPALDSLSDGRWVARYTRGFSGRANSIWCLDPADDDNAAQRIARLAATYAEHDLPPLFRVTPLTGRNTLAALEAEAWEKTDTSLVLSTPVGETAGFDPAARLFDATDPAFLAAQAALQGFASATLETFTAILGAIRSPACGIVLFADDGAPAASLLCVQTGGVVMFYDVVTAASRRGEGLGRRMMASGLSWGAENGAAHAALQVQGSNSPAIGLYLALGFTFRYPYHYRRPTKVLPQ</sequence>
<dbReference type="RefSeq" id="WP_114645960.1">
    <property type="nucleotide sequence ID" value="NZ_QQNH01000011.1"/>
</dbReference>
<proteinExistence type="predicted"/>
<dbReference type="CDD" id="cd04301">
    <property type="entry name" value="NAT_SF"/>
    <property type="match status" value="1"/>
</dbReference>
<name>A0A369W9T9_9HYPH</name>
<organism evidence="2 3">
    <name type="scientific">Pelagibacterium lacus</name>
    <dbReference type="NCBI Taxonomy" id="2282655"/>
    <lineage>
        <taxon>Bacteria</taxon>
        <taxon>Pseudomonadati</taxon>
        <taxon>Pseudomonadota</taxon>
        <taxon>Alphaproteobacteria</taxon>
        <taxon>Hyphomicrobiales</taxon>
        <taxon>Devosiaceae</taxon>
        <taxon>Pelagibacterium</taxon>
    </lineage>
</organism>
<comment type="caution">
    <text evidence="2">The sequence shown here is derived from an EMBL/GenBank/DDBJ whole genome shotgun (WGS) entry which is preliminary data.</text>
</comment>
<dbReference type="SUPFAM" id="SSF55729">
    <property type="entry name" value="Acyl-CoA N-acyltransferases (Nat)"/>
    <property type="match status" value="1"/>
</dbReference>
<dbReference type="OrthoDB" id="9775595at2"/>
<dbReference type="AlphaFoldDB" id="A0A369W9T9"/>
<protein>
    <submittedName>
        <fullName evidence="2">GNAT family N-acetyltransferase</fullName>
    </submittedName>
</protein>
<keyword evidence="2" id="KW-0808">Transferase</keyword>
<dbReference type="Pfam" id="PF24553">
    <property type="entry name" value="Rv0428c_C"/>
    <property type="match status" value="1"/>
</dbReference>